<evidence type="ECO:0000313" key="2">
    <source>
        <dbReference type="Proteomes" id="UP001198701"/>
    </source>
</evidence>
<organism evidence="1 2">
    <name type="scientific">Massilia agrisoli</name>
    <dbReference type="NCBI Taxonomy" id="2892444"/>
    <lineage>
        <taxon>Bacteria</taxon>
        <taxon>Pseudomonadati</taxon>
        <taxon>Pseudomonadota</taxon>
        <taxon>Betaproteobacteria</taxon>
        <taxon>Burkholderiales</taxon>
        <taxon>Oxalobacteraceae</taxon>
        <taxon>Telluria group</taxon>
        <taxon>Massilia</taxon>
    </lineage>
</organism>
<keyword evidence="2" id="KW-1185">Reference proteome</keyword>
<reference evidence="1 2" key="1">
    <citation type="submission" date="2021-11" db="EMBL/GenBank/DDBJ databases">
        <authorList>
            <person name="Huq M.A."/>
        </authorList>
    </citation>
    <scope>NUCLEOTIDE SEQUENCE [LARGE SCALE GENOMIC DNA]</scope>
    <source>
        <strain evidence="1 2">MAHUQ-52</strain>
    </source>
</reference>
<protein>
    <submittedName>
        <fullName evidence="1">Uncharacterized protein</fullName>
    </submittedName>
</protein>
<dbReference type="EMBL" id="JAJHPV010000020">
    <property type="protein sequence ID" value="MCC6072693.1"/>
    <property type="molecule type" value="Genomic_DNA"/>
</dbReference>
<dbReference type="Proteomes" id="UP001198701">
    <property type="component" value="Unassembled WGS sequence"/>
</dbReference>
<dbReference type="RefSeq" id="WP_229433674.1">
    <property type="nucleotide sequence ID" value="NZ_JAJHPV010000020.1"/>
</dbReference>
<accession>A0ABS8IXQ8</accession>
<proteinExistence type="predicted"/>
<evidence type="ECO:0000313" key="1">
    <source>
        <dbReference type="EMBL" id="MCC6072693.1"/>
    </source>
</evidence>
<name>A0ABS8IXQ8_9BURK</name>
<gene>
    <name evidence="1" type="ORF">LMJ30_17295</name>
</gene>
<sequence length="80" mass="9149">MAELKKGQPRDVKQLIDRIALCTHWSGEEPYDAERSQEISRAMKDSRCNELAKDEAAARKRYAKRPGTIKALEQAKELGY</sequence>
<comment type="caution">
    <text evidence="1">The sequence shown here is derived from an EMBL/GenBank/DDBJ whole genome shotgun (WGS) entry which is preliminary data.</text>
</comment>